<dbReference type="GO" id="GO:1990961">
    <property type="term" value="P:xenobiotic detoxification by transmembrane export across the plasma membrane"/>
    <property type="evidence" value="ECO:0007669"/>
    <property type="project" value="InterPro"/>
</dbReference>
<gene>
    <name evidence="7" type="ORF">DCAF_LOCUS12694</name>
</gene>
<comment type="subcellular location">
    <subcellularLocation>
        <location evidence="1">Membrane</location>
        <topology evidence="1">Multi-pass membrane protein</topology>
    </subcellularLocation>
</comment>
<feature type="transmembrane region" description="Helical" evidence="6">
    <location>
        <begin position="320"/>
        <end position="341"/>
    </location>
</feature>
<keyword evidence="5 6" id="KW-0472">Membrane</keyword>
<evidence type="ECO:0000256" key="3">
    <source>
        <dbReference type="ARBA" id="ARBA00022692"/>
    </source>
</evidence>
<comment type="similarity">
    <text evidence="2 6">Belongs to the multi antimicrobial extrusion (MATE) (TC 2.A.66.1) family.</text>
</comment>
<accession>A0AAV1RPI5</accession>
<organism evidence="7 8">
    <name type="scientific">Dovyalis caffra</name>
    <dbReference type="NCBI Taxonomy" id="77055"/>
    <lineage>
        <taxon>Eukaryota</taxon>
        <taxon>Viridiplantae</taxon>
        <taxon>Streptophyta</taxon>
        <taxon>Embryophyta</taxon>
        <taxon>Tracheophyta</taxon>
        <taxon>Spermatophyta</taxon>
        <taxon>Magnoliopsida</taxon>
        <taxon>eudicotyledons</taxon>
        <taxon>Gunneridae</taxon>
        <taxon>Pentapetalae</taxon>
        <taxon>rosids</taxon>
        <taxon>fabids</taxon>
        <taxon>Malpighiales</taxon>
        <taxon>Salicaceae</taxon>
        <taxon>Flacourtieae</taxon>
        <taxon>Dovyalis</taxon>
    </lineage>
</organism>
<dbReference type="Pfam" id="PF01554">
    <property type="entry name" value="MatE"/>
    <property type="match status" value="2"/>
</dbReference>
<evidence type="ECO:0000313" key="7">
    <source>
        <dbReference type="EMBL" id="CAK7337656.1"/>
    </source>
</evidence>
<evidence type="ECO:0000256" key="1">
    <source>
        <dbReference type="ARBA" id="ARBA00004141"/>
    </source>
</evidence>
<dbReference type="PANTHER" id="PTHR11206">
    <property type="entry name" value="MULTIDRUG RESISTANCE PROTEIN"/>
    <property type="match status" value="1"/>
</dbReference>
<feature type="transmembrane region" description="Helical" evidence="6">
    <location>
        <begin position="449"/>
        <end position="482"/>
    </location>
</feature>
<feature type="transmembrane region" description="Helical" evidence="6">
    <location>
        <begin position="281"/>
        <end position="300"/>
    </location>
</feature>
<feature type="transmembrane region" description="Helical" evidence="6">
    <location>
        <begin position="234"/>
        <end position="260"/>
    </location>
</feature>
<comment type="caution">
    <text evidence="7">The sequence shown here is derived from an EMBL/GenBank/DDBJ whole genome shotgun (WGS) entry which is preliminary data.</text>
</comment>
<evidence type="ECO:0000313" key="8">
    <source>
        <dbReference type="Proteomes" id="UP001314170"/>
    </source>
</evidence>
<dbReference type="InterPro" id="IPR045069">
    <property type="entry name" value="MATE_euk"/>
</dbReference>
<dbReference type="InterPro" id="IPR002528">
    <property type="entry name" value="MATE_fam"/>
</dbReference>
<dbReference type="AlphaFoldDB" id="A0AAV1RPI5"/>
<sequence length="521" mass="55966">MNDEGISASIPLLGHYSCQKSRQLFGSDKNVLSDKQDSLHCNDQAWRRPSLSQVVEEIKALYTIAFPMIITGLLIYGKSAISMLFMGKLGKEALAGGSLSIGIANITGYSVISGLAMGMEAISSQACGAKQWPLMGQTLQQTIAILILACIPISLLWLNFEPVLIFCGQDRAISSIASTYLAFSLPDLLLQSFINPLKIYLRTQNITLPLMLSSAFALALHAPISYILAYRFSLGIQGIAVAVTITDLNLLAALFLYLCFSGTCRKSWQGWSLQCFDEWKPILSLAIPSCISVCLEWWWYELMIVLSGLLANAPEAVATMGILIQATSLVYIFPSALSLAVSTRVGNELGANQPNKAKTSSIIALSCAILMSIIAMFFMKSMRHAWGQLFTTDKAILSLTATAMPVVGLCELGNCPQTTGCGVLRGSARPTLGANINLGSFYGVGLPVAMLMGIAMGLGLFGLWLGLLAAQAVCAIVMLVVLTRTDWKLQTNRARELTGTDCEGEAESKALDGSISIILVD</sequence>
<evidence type="ECO:0000256" key="4">
    <source>
        <dbReference type="ARBA" id="ARBA00022989"/>
    </source>
</evidence>
<evidence type="ECO:0000256" key="2">
    <source>
        <dbReference type="ARBA" id="ARBA00010199"/>
    </source>
</evidence>
<dbReference type="Proteomes" id="UP001314170">
    <property type="component" value="Unassembled WGS sequence"/>
</dbReference>
<dbReference type="NCBIfam" id="TIGR00797">
    <property type="entry name" value="matE"/>
    <property type="match status" value="1"/>
</dbReference>
<feature type="transmembrane region" description="Helical" evidence="6">
    <location>
        <begin position="143"/>
        <end position="160"/>
    </location>
</feature>
<name>A0AAV1RPI5_9ROSI</name>
<keyword evidence="3 6" id="KW-0812">Transmembrane</keyword>
<dbReference type="GO" id="GO:0016020">
    <property type="term" value="C:membrane"/>
    <property type="evidence" value="ECO:0007669"/>
    <property type="project" value="UniProtKB-SubCell"/>
</dbReference>
<feature type="transmembrane region" description="Helical" evidence="6">
    <location>
        <begin position="362"/>
        <end position="379"/>
    </location>
</feature>
<proteinExistence type="inferred from homology"/>
<dbReference type="CDD" id="cd13132">
    <property type="entry name" value="MATE_eukaryotic"/>
    <property type="match status" value="1"/>
</dbReference>
<feature type="transmembrane region" description="Helical" evidence="6">
    <location>
        <begin position="172"/>
        <end position="194"/>
    </location>
</feature>
<keyword evidence="4 6" id="KW-1133">Transmembrane helix</keyword>
<feature type="transmembrane region" description="Helical" evidence="6">
    <location>
        <begin position="206"/>
        <end position="228"/>
    </location>
</feature>
<reference evidence="7 8" key="1">
    <citation type="submission" date="2024-01" db="EMBL/GenBank/DDBJ databases">
        <authorList>
            <person name="Waweru B."/>
        </authorList>
    </citation>
    <scope>NUCLEOTIDE SEQUENCE [LARGE SCALE GENOMIC DNA]</scope>
</reference>
<dbReference type="EMBL" id="CAWUPB010001108">
    <property type="protein sequence ID" value="CAK7337656.1"/>
    <property type="molecule type" value="Genomic_DNA"/>
</dbReference>
<feature type="transmembrane region" description="Helical" evidence="6">
    <location>
        <begin position="60"/>
        <end position="81"/>
    </location>
</feature>
<feature type="transmembrane region" description="Helical" evidence="6">
    <location>
        <begin position="101"/>
        <end position="122"/>
    </location>
</feature>
<evidence type="ECO:0000256" key="5">
    <source>
        <dbReference type="ARBA" id="ARBA00023136"/>
    </source>
</evidence>
<protein>
    <recommendedName>
        <fullName evidence="6">Protein DETOXIFICATION</fullName>
    </recommendedName>
    <alternativeName>
        <fullName evidence="6">Multidrug and toxic compound extrusion protein</fullName>
    </alternativeName>
</protein>
<dbReference type="GO" id="GO:0042910">
    <property type="term" value="F:xenobiotic transmembrane transporter activity"/>
    <property type="evidence" value="ECO:0007669"/>
    <property type="project" value="InterPro"/>
</dbReference>
<evidence type="ECO:0000256" key="6">
    <source>
        <dbReference type="RuleBase" id="RU004914"/>
    </source>
</evidence>
<keyword evidence="8" id="KW-1185">Reference proteome</keyword>
<dbReference type="GO" id="GO:0015297">
    <property type="term" value="F:antiporter activity"/>
    <property type="evidence" value="ECO:0007669"/>
    <property type="project" value="InterPro"/>
</dbReference>